<dbReference type="KEGG" id="mor:MOC_5430"/>
<evidence type="ECO:0000313" key="1">
    <source>
        <dbReference type="EMBL" id="AIQ93185.1"/>
    </source>
</evidence>
<dbReference type="AlphaFoldDB" id="A0A089P330"/>
<evidence type="ECO:0000313" key="2">
    <source>
        <dbReference type="Proteomes" id="UP000029492"/>
    </source>
</evidence>
<dbReference type="Proteomes" id="UP000029492">
    <property type="component" value="Chromosome"/>
</dbReference>
<accession>A0A089P330</accession>
<dbReference type="STRING" id="693986.MOC_5430"/>
<sequence length="87" mass="9569">MTSRADDPVGRRFCLVLSDDENRRERGVKSLISKSFDFLAFLDAVSAQAWLEEDTPDIAITDDGGGRGSRPVANTLARRGVRMMPIA</sequence>
<dbReference type="HOGENOM" id="CLU_2479800_0_0_5"/>
<dbReference type="EMBL" id="CP003811">
    <property type="protein sequence ID" value="AIQ93185.1"/>
    <property type="molecule type" value="Genomic_DNA"/>
</dbReference>
<dbReference type="RefSeq" id="WP_043759948.1">
    <property type="nucleotide sequence ID" value="NZ_CP003811.1"/>
</dbReference>
<organism evidence="1 2">
    <name type="scientific">Methylobacterium oryzae CBMB20</name>
    <dbReference type="NCBI Taxonomy" id="693986"/>
    <lineage>
        <taxon>Bacteria</taxon>
        <taxon>Pseudomonadati</taxon>
        <taxon>Pseudomonadota</taxon>
        <taxon>Alphaproteobacteria</taxon>
        <taxon>Hyphomicrobiales</taxon>
        <taxon>Methylobacteriaceae</taxon>
        <taxon>Methylobacterium</taxon>
    </lineage>
</organism>
<reference evidence="1 2" key="1">
    <citation type="journal article" date="2014" name="PLoS ONE">
        <title>Genome Information of Methylobacterium oryzae, a Plant-Probiotic Methylotroph in the Phyllosphere.</title>
        <authorList>
            <person name="Kwak M.J."/>
            <person name="Jeong H."/>
            <person name="Madhaiyan M."/>
            <person name="Lee Y."/>
            <person name="Sa T.M."/>
            <person name="Oh T.K."/>
            <person name="Kim J.F."/>
        </authorList>
    </citation>
    <scope>NUCLEOTIDE SEQUENCE [LARGE SCALE GENOMIC DNA]</scope>
    <source>
        <strain evidence="1 2">CBMB20</strain>
    </source>
</reference>
<keyword evidence="2" id="KW-1185">Reference proteome</keyword>
<protein>
    <submittedName>
        <fullName evidence="1">Protein of unassigned function</fullName>
    </submittedName>
</protein>
<gene>
    <name evidence="1" type="ORF">MOC_5430</name>
</gene>
<name>A0A089P330_9HYPH</name>
<proteinExistence type="predicted"/>